<evidence type="ECO:0000313" key="1">
    <source>
        <dbReference type="EMBL" id="KAK7575781.1"/>
    </source>
</evidence>
<accession>A0AAN9TMG3</accession>
<proteinExistence type="predicted"/>
<organism evidence="1 2">
    <name type="scientific">Parthenolecanium corni</name>
    <dbReference type="NCBI Taxonomy" id="536013"/>
    <lineage>
        <taxon>Eukaryota</taxon>
        <taxon>Metazoa</taxon>
        <taxon>Ecdysozoa</taxon>
        <taxon>Arthropoda</taxon>
        <taxon>Hexapoda</taxon>
        <taxon>Insecta</taxon>
        <taxon>Pterygota</taxon>
        <taxon>Neoptera</taxon>
        <taxon>Paraneoptera</taxon>
        <taxon>Hemiptera</taxon>
        <taxon>Sternorrhyncha</taxon>
        <taxon>Coccoidea</taxon>
        <taxon>Coccidae</taxon>
        <taxon>Parthenolecanium</taxon>
    </lineage>
</organism>
<dbReference type="Proteomes" id="UP001367676">
    <property type="component" value="Unassembled WGS sequence"/>
</dbReference>
<evidence type="ECO:0000313" key="2">
    <source>
        <dbReference type="Proteomes" id="UP001367676"/>
    </source>
</evidence>
<dbReference type="AlphaFoldDB" id="A0AAN9TMG3"/>
<gene>
    <name evidence="1" type="ORF">V9T40_012067</name>
</gene>
<keyword evidence="2" id="KW-1185">Reference proteome</keyword>
<sequence length="795" mass="92993">MESANGLLECASYDLLCKILRVKRKKDQFGQTVDNKVKTNDNFVYLSSNLDSNSVTLFTRKNEDGENLVIKTLIRRLNTDQIVADNRRARLAPYLAAEERRRNHQLAVQRTFLKVFEDEVNLLSSSVQTPTVIAKSWLEELNSTAFSTLSAFLIKLSAFGLPVFPSKINGFRLLAFGFQLASELWVGPPRCLLQAMTLAISHVNRVSGVEENFTVEEAEEKVERLAVERATYKPHLGNKIMSRWKRRTVTKICDQEPQVKVELCHQFLPMADLGMKFGDFLVRELNCEPKTFHIRHRPQNEETDNYTLDMYSCPNITYKDLGTDEDTTINHKYYVSNGKKYNSAIVFVQKYRDDGEGRIYPRYHIEKIIFKNLVPTQLRVHSPPETPSPEVHSDSIEIEANAYEEARKLSEPYEKFRRTFFSINICGLRKAHKVHLCRETIRRSYLWYAQLLFQGYDEYACKRRKIRITIPDRQDFLPDENLHRPIEKEIILLLCPRIISLIGGLIDEKHRDFVYLSSNLRSRSVFFFTRKNERGATFARKFMMDNLNMEKIVQDQRRARFMLYKSNEEREDELRQSQLYRPKPINSFEELEKIANLVESSDSVQMPTAIPKQEILQSLSNLLFGRLVQTKQNEYLVDDVIVSFSKIKSSKFVYSRFKITYWSLDICQQPKTVRRKLCNTILSQKPFNYNVNLDETNIDYPCNKRMVHLRVREIENLQPMDFSIWRCPKPTSDIRHNNVHYNFFIAKCPLKNSALVLRTFHIHPDADIYPDAVVTGINRGYLAITNEEEQELIDQ</sequence>
<dbReference type="EMBL" id="JBBCAQ010000036">
    <property type="protein sequence ID" value="KAK7575781.1"/>
    <property type="molecule type" value="Genomic_DNA"/>
</dbReference>
<comment type="caution">
    <text evidence="1">The sequence shown here is derived from an EMBL/GenBank/DDBJ whole genome shotgun (WGS) entry which is preliminary data.</text>
</comment>
<name>A0AAN9TMG3_9HEMI</name>
<protein>
    <submittedName>
        <fullName evidence="1">Uncharacterized protein</fullName>
    </submittedName>
</protein>
<reference evidence="1 2" key="1">
    <citation type="submission" date="2024-03" db="EMBL/GenBank/DDBJ databases">
        <title>Adaptation during the transition from Ophiocordyceps entomopathogen to insect associate is accompanied by gene loss and intensified selection.</title>
        <authorList>
            <person name="Ward C.M."/>
            <person name="Onetto C.A."/>
            <person name="Borneman A.R."/>
        </authorList>
    </citation>
    <scope>NUCLEOTIDE SEQUENCE [LARGE SCALE GENOMIC DNA]</scope>
    <source>
        <strain evidence="1">AWRI1</strain>
        <tissue evidence="1">Single Adult Female</tissue>
    </source>
</reference>